<evidence type="ECO:0000313" key="2">
    <source>
        <dbReference type="EMBL" id="MBB5190957.1"/>
    </source>
</evidence>
<feature type="transmembrane region" description="Helical" evidence="1">
    <location>
        <begin position="5"/>
        <end position="24"/>
    </location>
</feature>
<dbReference type="AlphaFoldDB" id="A0A840RDA3"/>
<organism evidence="2 3">
    <name type="scientific">Silvimonas terrae</name>
    <dbReference type="NCBI Taxonomy" id="300266"/>
    <lineage>
        <taxon>Bacteria</taxon>
        <taxon>Pseudomonadati</taxon>
        <taxon>Pseudomonadota</taxon>
        <taxon>Betaproteobacteria</taxon>
        <taxon>Neisseriales</taxon>
        <taxon>Chitinibacteraceae</taxon>
        <taxon>Silvimonas</taxon>
    </lineage>
</organism>
<feature type="transmembrane region" description="Helical" evidence="1">
    <location>
        <begin position="105"/>
        <end position="123"/>
    </location>
</feature>
<keyword evidence="1" id="KW-1133">Transmembrane helix</keyword>
<protein>
    <submittedName>
        <fullName evidence="2">Putative cobalt transporter CbtA</fullName>
    </submittedName>
</protein>
<feature type="transmembrane region" description="Helical" evidence="1">
    <location>
        <begin position="214"/>
        <end position="235"/>
    </location>
</feature>
<dbReference type="InterPro" id="IPR012666">
    <property type="entry name" value="CbtA_put"/>
</dbReference>
<dbReference type="Pfam" id="PF09490">
    <property type="entry name" value="CbtA"/>
    <property type="match status" value="1"/>
</dbReference>
<name>A0A840RDA3_9NEIS</name>
<proteinExistence type="predicted"/>
<accession>A0A840RDA3</accession>
<evidence type="ECO:0000313" key="3">
    <source>
        <dbReference type="Proteomes" id="UP000543030"/>
    </source>
</evidence>
<feature type="transmembrane region" description="Helical" evidence="1">
    <location>
        <begin position="143"/>
        <end position="162"/>
    </location>
</feature>
<sequence>MVGKLLLRGMIAGVVAGVLTFGFAKVAGEPQVDQAIAFEAQMEHAHAHDHGDAAADEPELVSRETQAGAGLFTGVVTYSAAFGGLFALVFAFVYGRSSKLQARPLAALLALGAFVALAVVPSLKYPANPPSVGNPDTIGFRTAMFFIMIAISLVTMVLSLKVRKALVAQWGQWNASIAAGLLFMVIIGVVQALLPTINEVPAAFPAVLLWKFRVAALGMQAILWTTLGLLFGYLADHKLREQHSLAVAH</sequence>
<evidence type="ECO:0000256" key="1">
    <source>
        <dbReference type="SAM" id="Phobius"/>
    </source>
</evidence>
<dbReference type="EMBL" id="JACHHN010000003">
    <property type="protein sequence ID" value="MBB5190957.1"/>
    <property type="molecule type" value="Genomic_DNA"/>
</dbReference>
<dbReference type="Proteomes" id="UP000543030">
    <property type="component" value="Unassembled WGS sequence"/>
</dbReference>
<comment type="caution">
    <text evidence="2">The sequence shown here is derived from an EMBL/GenBank/DDBJ whole genome shotgun (WGS) entry which is preliminary data.</text>
</comment>
<keyword evidence="1" id="KW-0472">Membrane</keyword>
<dbReference type="RefSeq" id="WP_184099464.1">
    <property type="nucleotide sequence ID" value="NZ_JACHHN010000003.1"/>
</dbReference>
<keyword evidence="1" id="KW-0812">Transmembrane</keyword>
<feature type="transmembrane region" description="Helical" evidence="1">
    <location>
        <begin position="69"/>
        <end position="93"/>
    </location>
</feature>
<reference evidence="2 3" key="1">
    <citation type="submission" date="2020-08" db="EMBL/GenBank/DDBJ databases">
        <title>Genomic Encyclopedia of Type Strains, Phase IV (KMG-IV): sequencing the most valuable type-strain genomes for metagenomic binning, comparative biology and taxonomic classification.</title>
        <authorList>
            <person name="Goeker M."/>
        </authorList>
    </citation>
    <scope>NUCLEOTIDE SEQUENCE [LARGE SCALE GENOMIC DNA]</scope>
    <source>
        <strain evidence="2 3">DSM 18233</strain>
    </source>
</reference>
<gene>
    <name evidence="2" type="ORF">HNQ50_001680</name>
</gene>
<keyword evidence="3" id="KW-1185">Reference proteome</keyword>
<feature type="transmembrane region" description="Helical" evidence="1">
    <location>
        <begin position="174"/>
        <end position="194"/>
    </location>
</feature>